<feature type="compositionally biased region" description="Acidic residues" evidence="9">
    <location>
        <begin position="846"/>
        <end position="859"/>
    </location>
</feature>
<evidence type="ECO:0000256" key="1">
    <source>
        <dbReference type="ARBA" id="ARBA00004141"/>
    </source>
</evidence>
<keyword evidence="8" id="KW-0807">Transducer</keyword>
<dbReference type="InterPro" id="IPR001828">
    <property type="entry name" value="ANF_lig-bd_rcpt"/>
</dbReference>
<feature type="domain" description="G-protein coupled receptors family 3 profile" evidence="11">
    <location>
        <begin position="506"/>
        <end position="702"/>
    </location>
</feature>
<dbReference type="InParanoid" id="A0A2R5GEA2"/>
<dbReference type="InterPro" id="IPR000337">
    <property type="entry name" value="GPCR_3"/>
</dbReference>
<comment type="caution">
    <text evidence="12">The sequence shown here is derived from an EMBL/GenBank/DDBJ whole genome shotgun (WGS) entry which is preliminary data.</text>
</comment>
<organism evidence="12 13">
    <name type="scientific">Hondaea fermentalgiana</name>
    <dbReference type="NCBI Taxonomy" id="2315210"/>
    <lineage>
        <taxon>Eukaryota</taxon>
        <taxon>Sar</taxon>
        <taxon>Stramenopiles</taxon>
        <taxon>Bigyra</taxon>
        <taxon>Labyrinthulomycetes</taxon>
        <taxon>Thraustochytrida</taxon>
        <taxon>Thraustochytriidae</taxon>
        <taxon>Hondaea</taxon>
    </lineage>
</organism>
<feature type="transmembrane region" description="Helical" evidence="10">
    <location>
        <begin position="551"/>
        <end position="572"/>
    </location>
</feature>
<feature type="transmembrane region" description="Helical" evidence="10">
    <location>
        <begin position="604"/>
        <end position="627"/>
    </location>
</feature>
<gene>
    <name evidence="12" type="ORF">FCC1311_054682</name>
</gene>
<dbReference type="Pfam" id="PF00003">
    <property type="entry name" value="7tm_3"/>
    <property type="match status" value="1"/>
</dbReference>
<dbReference type="EMBL" id="BEYU01000054">
    <property type="protein sequence ID" value="GBG29246.1"/>
    <property type="molecule type" value="Genomic_DNA"/>
</dbReference>
<evidence type="ECO:0000313" key="13">
    <source>
        <dbReference type="Proteomes" id="UP000241890"/>
    </source>
</evidence>
<dbReference type="GO" id="GO:0004965">
    <property type="term" value="F:G protein-coupled GABA receptor activity"/>
    <property type="evidence" value="ECO:0007669"/>
    <property type="project" value="InterPro"/>
</dbReference>
<evidence type="ECO:0000259" key="11">
    <source>
        <dbReference type="PROSITE" id="PS50259"/>
    </source>
</evidence>
<feature type="transmembrane region" description="Helical" evidence="10">
    <location>
        <begin position="639"/>
        <end position="661"/>
    </location>
</feature>
<keyword evidence="3 10" id="KW-1133">Transmembrane helix</keyword>
<dbReference type="PROSITE" id="PS50259">
    <property type="entry name" value="G_PROTEIN_RECEP_F3_4"/>
    <property type="match status" value="1"/>
</dbReference>
<dbReference type="Pfam" id="PF01094">
    <property type="entry name" value="ANF_receptor"/>
    <property type="match status" value="1"/>
</dbReference>
<dbReference type="AlphaFoldDB" id="A0A2R5GEA2"/>
<accession>A0A2R5GEA2</accession>
<dbReference type="PANTHER" id="PTHR10519:SF20">
    <property type="entry name" value="G-PROTEIN COUPLED RECEPTOR 156-RELATED"/>
    <property type="match status" value="1"/>
</dbReference>
<evidence type="ECO:0000256" key="3">
    <source>
        <dbReference type="ARBA" id="ARBA00022989"/>
    </source>
</evidence>
<keyword evidence="13" id="KW-1185">Reference proteome</keyword>
<keyword evidence="7" id="KW-0325">Glycoprotein</keyword>
<keyword evidence="4" id="KW-0297">G-protein coupled receptor</keyword>
<protein>
    <submittedName>
        <fullName evidence="12">Metabotropic glutamate receptor-like protein E</fullName>
    </submittedName>
</protein>
<dbReference type="PRINTS" id="PR00248">
    <property type="entry name" value="GPCRMGR"/>
</dbReference>
<name>A0A2R5GEA2_9STRA</name>
<feature type="transmembrane region" description="Helical" evidence="10">
    <location>
        <begin position="437"/>
        <end position="458"/>
    </location>
</feature>
<evidence type="ECO:0000256" key="8">
    <source>
        <dbReference type="ARBA" id="ARBA00023224"/>
    </source>
</evidence>
<feature type="compositionally biased region" description="Low complexity" evidence="9">
    <location>
        <begin position="805"/>
        <end position="814"/>
    </location>
</feature>
<keyword evidence="2 10" id="KW-0812">Transmembrane</keyword>
<keyword evidence="5 10" id="KW-0472">Membrane</keyword>
<dbReference type="SUPFAM" id="SSF53822">
    <property type="entry name" value="Periplasmic binding protein-like I"/>
    <property type="match status" value="1"/>
</dbReference>
<sequence length="885" mass="96446">MAASKTVALFSRLSLEGGEEAEDYWRALVVSSLLGLFEHCGPDGDNVNILLRDTGSNPGDAIDKFLKVELDDEGGIDAIVGPSLSAVAVPLSTLAGVRGVPTISFSATSRDLSPDSLFARVLPSDAETAIALCAMLNKKGVGNVALVFTDDDYGTAYRDALDDACTSLDINVFATSFQQGSDTSIKFAMDYIKGLGLNIVITVAFSESLKEIFDHKASDEQVFIGSDAVTIDGLETLVAEDPEYWGAFVESKVMRIQATGYNEGQAYKDMEARWTKLAENATLLEFFNEKLASANASLVDAAFFNETLDGMHGYIPFAYDASRTVCSSILNSSSVRQADWKSKVEAGTALWQSIVDNEFAGVSGNVRIDAETGTRNVDSSNFVMERFSIGSSIAAVPAAYYFGSDGWAFETSANLTLPPDVDVHLEANFITAGANGASVALAVLLILWSLGLIVFTWLKRKTRILSRAQPTILISFLMGVAISSCSLFFVGIEDVDGFSQEFQNFSCMAVFWFWSIGTVLTFGALTAKLYRIYRIFHNKALRRIHITNMHLYTALGVVVAVDVLILTVWTAVDPLTWERAVQSEDRFNNPTITYGQCTSERETIFMAILFTYTFALFIVGAVFSFMVRNTPSEFQESTHIVISLVSQVQLYCLGFLILFIFPKMNSLARFMVMTLVIFFNNLLLTLVIYVPKFVAMYNNTNRANSLNSFSQQHATSQQHHQAKAIGPSSRIKPQRSSATDLVRSEVQSGASPPLYELRHYPSSLEGFNRRDASVQVCFHSGHLESDVQTQLFPESILHEADEDASSGSGSAPVDAPDDDDDEEPSSFVQTIVEASVATEDSGNVTDNEEDGDDGDDEASTDNTGRDSHDRDADGTSGSQLALSIA</sequence>
<dbReference type="InterPro" id="IPR017978">
    <property type="entry name" value="GPCR_3_C"/>
</dbReference>
<dbReference type="CDD" id="cd15047">
    <property type="entry name" value="7tmC_GABA-B-like"/>
    <property type="match status" value="1"/>
</dbReference>
<feature type="region of interest" description="Disordered" evidence="9">
    <location>
        <begin position="717"/>
        <end position="747"/>
    </location>
</feature>
<dbReference type="InterPro" id="IPR002455">
    <property type="entry name" value="GPCR3_GABA-B"/>
</dbReference>
<comment type="subcellular location">
    <subcellularLocation>
        <location evidence="1">Membrane</location>
        <topology evidence="1">Multi-pass membrane protein</topology>
    </subcellularLocation>
</comment>
<dbReference type="Proteomes" id="UP000241890">
    <property type="component" value="Unassembled WGS sequence"/>
</dbReference>
<evidence type="ECO:0000256" key="9">
    <source>
        <dbReference type="SAM" id="MobiDB-lite"/>
    </source>
</evidence>
<evidence type="ECO:0000256" key="7">
    <source>
        <dbReference type="ARBA" id="ARBA00023180"/>
    </source>
</evidence>
<dbReference type="InterPro" id="IPR028082">
    <property type="entry name" value="Peripla_BP_I"/>
</dbReference>
<dbReference type="PANTHER" id="PTHR10519">
    <property type="entry name" value="GABA-B RECEPTOR"/>
    <property type="match status" value="1"/>
</dbReference>
<feature type="region of interest" description="Disordered" evidence="9">
    <location>
        <begin position="799"/>
        <end position="885"/>
    </location>
</feature>
<feature type="compositionally biased region" description="Polar residues" evidence="9">
    <location>
        <begin position="734"/>
        <end position="747"/>
    </location>
</feature>
<feature type="transmembrane region" description="Helical" evidence="10">
    <location>
        <begin position="470"/>
        <end position="491"/>
    </location>
</feature>
<dbReference type="GO" id="GO:0038039">
    <property type="term" value="C:G protein-coupled receptor heterodimeric complex"/>
    <property type="evidence" value="ECO:0007669"/>
    <property type="project" value="TreeGrafter"/>
</dbReference>
<evidence type="ECO:0000256" key="10">
    <source>
        <dbReference type="SAM" id="Phobius"/>
    </source>
</evidence>
<evidence type="ECO:0000256" key="6">
    <source>
        <dbReference type="ARBA" id="ARBA00023170"/>
    </source>
</evidence>
<evidence type="ECO:0000256" key="5">
    <source>
        <dbReference type="ARBA" id="ARBA00023136"/>
    </source>
</evidence>
<feature type="transmembrane region" description="Helical" evidence="10">
    <location>
        <begin position="667"/>
        <end position="690"/>
    </location>
</feature>
<dbReference type="OrthoDB" id="43432at2759"/>
<proteinExistence type="predicted"/>
<keyword evidence="6 12" id="KW-0675">Receptor</keyword>
<dbReference type="GO" id="GO:0007214">
    <property type="term" value="P:gamma-aminobutyric acid signaling pathway"/>
    <property type="evidence" value="ECO:0007669"/>
    <property type="project" value="TreeGrafter"/>
</dbReference>
<feature type="compositionally biased region" description="Acidic residues" evidence="9">
    <location>
        <begin position="815"/>
        <end position="824"/>
    </location>
</feature>
<dbReference type="PRINTS" id="PR01176">
    <property type="entry name" value="GABABRECEPTR"/>
</dbReference>
<evidence type="ECO:0000256" key="2">
    <source>
        <dbReference type="ARBA" id="ARBA00022692"/>
    </source>
</evidence>
<feature type="transmembrane region" description="Helical" evidence="10">
    <location>
        <begin position="511"/>
        <end position="530"/>
    </location>
</feature>
<feature type="compositionally biased region" description="Basic and acidic residues" evidence="9">
    <location>
        <begin position="863"/>
        <end position="873"/>
    </location>
</feature>
<evidence type="ECO:0000256" key="4">
    <source>
        <dbReference type="ARBA" id="ARBA00023040"/>
    </source>
</evidence>
<feature type="compositionally biased region" description="Polar residues" evidence="9">
    <location>
        <begin position="875"/>
        <end position="885"/>
    </location>
</feature>
<dbReference type="Gene3D" id="3.40.50.2300">
    <property type="match status" value="2"/>
</dbReference>
<evidence type="ECO:0000313" key="12">
    <source>
        <dbReference type="EMBL" id="GBG29246.1"/>
    </source>
</evidence>
<reference evidence="12 13" key="1">
    <citation type="submission" date="2017-12" db="EMBL/GenBank/DDBJ databases">
        <title>Sequencing, de novo assembly and annotation of complete genome of a new Thraustochytrid species, strain FCC1311.</title>
        <authorList>
            <person name="Sedici K."/>
            <person name="Godart F."/>
            <person name="Aiese Cigliano R."/>
            <person name="Sanseverino W."/>
            <person name="Barakat M."/>
            <person name="Ortet P."/>
            <person name="Marechal E."/>
            <person name="Cagnac O."/>
            <person name="Amato A."/>
        </authorList>
    </citation>
    <scope>NUCLEOTIDE SEQUENCE [LARGE SCALE GENOMIC DNA]</scope>
</reference>